<dbReference type="AlphaFoldDB" id="A0A411MKZ0"/>
<name>A0A411MKZ0_9PSED</name>
<dbReference type="PANTHER" id="PTHR37941:SF1">
    <property type="entry name" value="FUMARASE E-RELATED"/>
    <property type="match status" value="1"/>
</dbReference>
<dbReference type="Gene3D" id="1.20.120.330">
    <property type="entry name" value="Nucleotidyltransferases domain 2"/>
    <property type="match status" value="1"/>
</dbReference>
<dbReference type="RefSeq" id="WP_130265296.1">
    <property type="nucleotide sequence ID" value="NZ_CP035952.1"/>
</dbReference>
<gene>
    <name evidence="1" type="ORF">EXN22_17750</name>
</gene>
<reference evidence="1 2" key="1">
    <citation type="submission" date="2019-02" db="EMBL/GenBank/DDBJ databases">
        <title>Complete genome sequence of Pseudomonas sp. SNU WT1 isolated from rainbow trout.</title>
        <authorList>
            <person name="Oh W.T."/>
            <person name="Park S.C."/>
        </authorList>
    </citation>
    <scope>NUCLEOTIDE SEQUENCE [LARGE SCALE GENOMIC DNA]</scope>
    <source>
        <strain evidence="1 2">SNU WT1</strain>
    </source>
</reference>
<dbReference type="SUPFAM" id="SSF158668">
    <property type="entry name" value="MtlR-like"/>
    <property type="match status" value="1"/>
</dbReference>
<dbReference type="OrthoDB" id="9814134at2"/>
<dbReference type="InterPro" id="IPR007761">
    <property type="entry name" value="MtlR-like"/>
</dbReference>
<dbReference type="PANTHER" id="PTHR37941">
    <property type="entry name" value="FUMARASE E-RELATED"/>
    <property type="match status" value="1"/>
</dbReference>
<evidence type="ECO:0000313" key="2">
    <source>
        <dbReference type="Proteomes" id="UP000291130"/>
    </source>
</evidence>
<sequence>MANAFKLVAESLINESDRGTIVLATAWLDESLTKVLTKYMRPAGKTDDLLNPGKPIGDFGTKIMLAERLGLVAPNLLKSLNRCRKLRNDFAHIASELTFETPSVRDRIQLILDENEDLLIVMGDTLRDAGMEFENGNDPLILKHILDRLGSKPLFQYACAFLNSALALIEFDIEPVEPQFHF</sequence>
<dbReference type="EMBL" id="CP035952">
    <property type="protein sequence ID" value="QBF27438.1"/>
    <property type="molecule type" value="Genomic_DNA"/>
</dbReference>
<protein>
    <recommendedName>
        <fullName evidence="3">DUF4145 domain-containing protein</fullName>
    </recommendedName>
</protein>
<accession>A0A411MKZ0</accession>
<proteinExistence type="predicted"/>
<organism evidence="1 2">
    <name type="scientific">Pseudomonas tructae</name>
    <dbReference type="NCBI Taxonomy" id="2518644"/>
    <lineage>
        <taxon>Bacteria</taxon>
        <taxon>Pseudomonadati</taxon>
        <taxon>Pseudomonadota</taxon>
        <taxon>Gammaproteobacteria</taxon>
        <taxon>Pseudomonadales</taxon>
        <taxon>Pseudomonadaceae</taxon>
        <taxon>Pseudomonas</taxon>
    </lineage>
</organism>
<dbReference type="GO" id="GO:0045892">
    <property type="term" value="P:negative regulation of DNA-templated transcription"/>
    <property type="evidence" value="ECO:0007669"/>
    <property type="project" value="TreeGrafter"/>
</dbReference>
<evidence type="ECO:0008006" key="3">
    <source>
        <dbReference type="Google" id="ProtNLM"/>
    </source>
</evidence>
<keyword evidence="2" id="KW-1185">Reference proteome</keyword>
<dbReference type="KEGG" id="ptk:EXN22_17750"/>
<dbReference type="InterPro" id="IPR038026">
    <property type="entry name" value="MtlR-like_sf"/>
</dbReference>
<dbReference type="Proteomes" id="UP000291130">
    <property type="component" value="Chromosome"/>
</dbReference>
<evidence type="ECO:0000313" key="1">
    <source>
        <dbReference type="EMBL" id="QBF27438.1"/>
    </source>
</evidence>